<dbReference type="HAMAP" id="MF_00946">
    <property type="entry name" value="HdeA"/>
    <property type="match status" value="1"/>
</dbReference>
<evidence type="ECO:0000256" key="5">
    <source>
        <dbReference type="HAMAP-Rule" id="MF_00946"/>
    </source>
</evidence>
<comment type="caution">
    <text evidence="6">The sequence shown here is derived from an EMBL/GenBank/DDBJ whole genome shotgun (WGS) entry which is preliminary data.</text>
</comment>
<organism evidence="6 7">
    <name type="scientific">Citrobacter amalonaticus</name>
    <dbReference type="NCBI Taxonomy" id="35703"/>
    <lineage>
        <taxon>Bacteria</taxon>
        <taxon>Pseudomonadati</taxon>
        <taxon>Pseudomonadota</taxon>
        <taxon>Gammaproteobacteria</taxon>
        <taxon>Enterobacterales</taxon>
        <taxon>Enterobacteriaceae</taxon>
        <taxon>Citrobacter</taxon>
    </lineage>
</organism>
<evidence type="ECO:0000256" key="1">
    <source>
        <dbReference type="ARBA" id="ARBA00022729"/>
    </source>
</evidence>
<dbReference type="NCBIfam" id="NF007576">
    <property type="entry name" value="PRK10208.1"/>
    <property type="match status" value="1"/>
</dbReference>
<dbReference type="Proteomes" id="UP000237003">
    <property type="component" value="Unassembled WGS sequence"/>
</dbReference>
<keyword evidence="1 5" id="KW-0732">Signal</keyword>
<reference evidence="6 7" key="1">
    <citation type="submission" date="2018-01" db="EMBL/GenBank/DDBJ databases">
        <title>Complete genome sequences of 14 Citrobacter spp. isolated from plant in Canada.</title>
        <authorList>
            <person name="Bhandare S.G."/>
            <person name="Colavecchio A."/>
            <person name="Jeukens J."/>
            <person name="Emond-Rheault J.-G."/>
            <person name="Freschi L."/>
            <person name="Hamel J."/>
            <person name="Kukavica-Ibrulj I."/>
            <person name="Levesque R."/>
            <person name="Goodridge L."/>
        </authorList>
    </citation>
    <scope>NUCLEOTIDE SEQUENCE [LARGE SCALE GENOMIC DNA]</scope>
    <source>
        <strain evidence="6 7">S1285</strain>
    </source>
</reference>
<accession>A0A2S4RRI2</accession>
<sequence precursor="true">MNKTLSIIVGTLLIIPALSQAAENHKPLSQWTCEDFLATDATFQPTAVGFAEALNKKDKPEDAVLDVQGVETVTPAVVQACMQDKKANFKKKADSEWEKIKKDM</sequence>
<proteinExistence type="inferred from homology"/>
<dbReference type="Pfam" id="PF06411">
    <property type="entry name" value="HdeA"/>
    <property type="match status" value="1"/>
</dbReference>
<evidence type="ECO:0000256" key="4">
    <source>
        <dbReference type="ARBA" id="ARBA00023186"/>
    </source>
</evidence>
<dbReference type="InterPro" id="IPR024972">
    <property type="entry name" value="HdeA"/>
</dbReference>
<dbReference type="SUPFAM" id="SSF47752">
    <property type="entry name" value="Protein HNS-dependent expression A, HdeA"/>
    <property type="match status" value="1"/>
</dbReference>
<dbReference type="InterPro" id="IPR036831">
    <property type="entry name" value="HdeA_sf"/>
</dbReference>
<gene>
    <name evidence="5" type="primary">hdeA</name>
    <name evidence="6" type="ORF">C3430_23655</name>
</gene>
<evidence type="ECO:0000313" key="6">
    <source>
        <dbReference type="EMBL" id="POU61329.1"/>
    </source>
</evidence>
<dbReference type="GO" id="GO:0030288">
    <property type="term" value="C:outer membrane-bounded periplasmic space"/>
    <property type="evidence" value="ECO:0007669"/>
    <property type="project" value="InterPro"/>
</dbReference>
<evidence type="ECO:0000313" key="7">
    <source>
        <dbReference type="Proteomes" id="UP000237003"/>
    </source>
</evidence>
<comment type="similarity">
    <text evidence="5">Belongs to the HdeA family.</text>
</comment>
<evidence type="ECO:0000256" key="3">
    <source>
        <dbReference type="ARBA" id="ARBA00023157"/>
    </source>
</evidence>
<dbReference type="InterPro" id="IPR010486">
    <property type="entry name" value="HNS-dep_expression_A/B"/>
</dbReference>
<keyword evidence="4 5" id="KW-0143">Chaperone</keyword>
<dbReference type="Gene3D" id="1.10.890.10">
    <property type="entry name" value="HNS-dependent expression A"/>
    <property type="match status" value="1"/>
</dbReference>
<keyword evidence="2 5" id="KW-0574">Periplasm</keyword>
<feature type="disulfide bond" evidence="5">
    <location>
        <begin position="33"/>
        <end position="81"/>
    </location>
</feature>
<evidence type="ECO:0000256" key="2">
    <source>
        <dbReference type="ARBA" id="ARBA00022764"/>
    </source>
</evidence>
<dbReference type="GO" id="GO:1990451">
    <property type="term" value="P:cellular stress response to acidic pH"/>
    <property type="evidence" value="ECO:0007669"/>
    <property type="project" value="UniProtKB-UniRule"/>
</dbReference>
<dbReference type="AlphaFoldDB" id="A0A2S4RRI2"/>
<dbReference type="RefSeq" id="WP_103776820.1">
    <property type="nucleotide sequence ID" value="NZ_PQLX01000012.1"/>
</dbReference>
<dbReference type="InterPro" id="IPR038303">
    <property type="entry name" value="HdeA/HdeB_sf"/>
</dbReference>
<feature type="signal peptide" evidence="5">
    <location>
        <begin position="1"/>
        <end position="21"/>
    </location>
</feature>
<comment type="subcellular location">
    <subcellularLocation>
        <location evidence="5">Periplasm</location>
    </subcellularLocation>
</comment>
<dbReference type="OrthoDB" id="7581659at2"/>
<protein>
    <recommendedName>
        <fullName evidence="5">Acid stress chaperone HdeA</fullName>
    </recommendedName>
</protein>
<comment type="function">
    <text evidence="5">Required for optimal acid stress protection. Exhibits a chaperone-like activity only at low pH by suppressing non-specifically the aggregation of denaturated periplasmic proteins.</text>
</comment>
<feature type="chain" id="PRO_5015790480" description="Acid stress chaperone HdeA" evidence="5">
    <location>
        <begin position="22"/>
        <end position="104"/>
    </location>
</feature>
<dbReference type="EMBL" id="PQLX01000012">
    <property type="protein sequence ID" value="POU61329.1"/>
    <property type="molecule type" value="Genomic_DNA"/>
</dbReference>
<keyword evidence="3 5" id="KW-1015">Disulfide bond</keyword>
<name>A0A2S4RRI2_CITAM</name>